<keyword evidence="2" id="KW-1185">Reference proteome</keyword>
<dbReference type="EMBL" id="LXJU01000026">
    <property type="protein sequence ID" value="OGE48683.1"/>
    <property type="molecule type" value="Genomic_DNA"/>
</dbReference>
<comment type="caution">
    <text evidence="1">The sequence shown here is derived from an EMBL/GenBank/DDBJ whole genome shotgun (WGS) entry which is preliminary data.</text>
</comment>
<accession>A0A1F5L636</accession>
<evidence type="ECO:0000313" key="2">
    <source>
        <dbReference type="Proteomes" id="UP000177622"/>
    </source>
</evidence>
<dbReference type="GeneID" id="34580705"/>
<gene>
    <name evidence="1" type="ORF">PENARI_c026G07913</name>
</gene>
<dbReference type="AlphaFoldDB" id="A0A1F5L636"/>
<sequence>MQPPMLVLVIVAPDPDEVFRAVQALRENLAELQNTSEPIHYYLSLKRFPEEDFTRLLDSEGGKRRNLRLTYYHGLDFARLRIPGFGSTFCGDFSLAGAKVRRTSLNVSNQADESYESDTLKPCRSFDTTPKSGGKARASDFTHHIVGIDTNSPQNAIIEPWSPTLAGAHLGCRQTLSIANRQVRWASSDSF</sequence>
<protein>
    <submittedName>
        <fullName evidence="1">Uncharacterized protein</fullName>
    </submittedName>
</protein>
<dbReference type="Proteomes" id="UP000177622">
    <property type="component" value="Unassembled WGS sequence"/>
</dbReference>
<dbReference type="RefSeq" id="XP_022484138.1">
    <property type="nucleotide sequence ID" value="XM_022635971.1"/>
</dbReference>
<name>A0A1F5L636_PENAI</name>
<reference evidence="1 2" key="1">
    <citation type="journal article" date="2016" name="Sci. Rep.">
        <title>Penicillium arizonense, a new, genome sequenced fungal species, reveals a high chemical diversity in secreted metabolites.</title>
        <authorList>
            <person name="Grijseels S."/>
            <person name="Nielsen J.C."/>
            <person name="Randelovic M."/>
            <person name="Nielsen J."/>
            <person name="Nielsen K.F."/>
            <person name="Workman M."/>
            <person name="Frisvad J.C."/>
        </authorList>
    </citation>
    <scope>NUCLEOTIDE SEQUENCE [LARGE SCALE GENOMIC DNA]</scope>
    <source>
        <strain evidence="1 2">CBS 141311</strain>
    </source>
</reference>
<organism evidence="1 2">
    <name type="scientific">Penicillium arizonense</name>
    <dbReference type="NCBI Taxonomy" id="1835702"/>
    <lineage>
        <taxon>Eukaryota</taxon>
        <taxon>Fungi</taxon>
        <taxon>Dikarya</taxon>
        <taxon>Ascomycota</taxon>
        <taxon>Pezizomycotina</taxon>
        <taxon>Eurotiomycetes</taxon>
        <taxon>Eurotiomycetidae</taxon>
        <taxon>Eurotiales</taxon>
        <taxon>Aspergillaceae</taxon>
        <taxon>Penicillium</taxon>
    </lineage>
</organism>
<proteinExistence type="predicted"/>
<evidence type="ECO:0000313" key="1">
    <source>
        <dbReference type="EMBL" id="OGE48683.1"/>
    </source>
</evidence>